<organism evidence="2 3">
    <name type="scientific">Burkholderia paludis</name>
    <dbReference type="NCBI Taxonomy" id="1506587"/>
    <lineage>
        <taxon>Bacteria</taxon>
        <taxon>Pseudomonadati</taxon>
        <taxon>Pseudomonadota</taxon>
        <taxon>Betaproteobacteria</taxon>
        <taxon>Burkholderiales</taxon>
        <taxon>Burkholderiaceae</taxon>
        <taxon>Burkholderia</taxon>
        <taxon>Burkholderia cepacia complex</taxon>
    </lineage>
</organism>
<dbReference type="Pfam" id="PF13557">
    <property type="entry name" value="Phenol_MetA_deg"/>
    <property type="match status" value="1"/>
</dbReference>
<dbReference type="Proteomes" id="UP000494330">
    <property type="component" value="Unassembled WGS sequence"/>
</dbReference>
<name>A0A6P2JTI6_9BURK</name>
<keyword evidence="1" id="KW-0732">Signal</keyword>
<feature type="signal peptide" evidence="1">
    <location>
        <begin position="1"/>
        <end position="23"/>
    </location>
</feature>
<protein>
    <submittedName>
        <fullName evidence="2">Phenol degradation protein</fullName>
    </submittedName>
</protein>
<evidence type="ECO:0000313" key="2">
    <source>
        <dbReference type="EMBL" id="VWB47528.1"/>
    </source>
</evidence>
<dbReference type="InterPro" id="IPR025737">
    <property type="entry name" value="FApF"/>
</dbReference>
<accession>A0A6P2JTI6</accession>
<reference evidence="2 3" key="1">
    <citation type="submission" date="2019-09" db="EMBL/GenBank/DDBJ databases">
        <authorList>
            <person name="Depoorter E."/>
        </authorList>
    </citation>
    <scope>NUCLEOTIDE SEQUENCE [LARGE SCALE GENOMIC DNA]</scope>
    <source>
        <strain evidence="2">LMG 30113</strain>
    </source>
</reference>
<keyword evidence="3" id="KW-1185">Reference proteome</keyword>
<sequence>MTTKEVRRVAVAAAILCAVSAHATENGGQTVGLGAEGFEAGALPPPGFYGLIYYNTYNASRFSGNDGNSMIPGFGVHANTIAPRLVYMTDRTIAGGLLGFYALFPLTTLSISAGGRHDSRTGLGDSVFAPLLSWHRGNFHWAVAAEVVTPTGAYDKTRLANLGNHYYSFRPMGGFSYLDPNGFDISTKFSYTINTRNNDTDYRSGDYFAADYSIGYNVLPQLALAVEGYYMQQLANDTVGGVAVAPDGFKGRVLGVGPGIRYQAKHFSIEGRFIKEAMVRNRPDGSSVWLKAVVPF</sequence>
<dbReference type="EMBL" id="CABVQD010000005">
    <property type="protein sequence ID" value="VWB47528.1"/>
    <property type="molecule type" value="Genomic_DNA"/>
</dbReference>
<dbReference type="AlphaFoldDB" id="A0A6P2JTI6"/>
<evidence type="ECO:0000313" key="3">
    <source>
        <dbReference type="Proteomes" id="UP000494330"/>
    </source>
</evidence>
<gene>
    <name evidence="2" type="ORF">BPA30113_02026</name>
</gene>
<evidence type="ECO:0000256" key="1">
    <source>
        <dbReference type="SAM" id="SignalP"/>
    </source>
</evidence>
<dbReference type="RefSeq" id="WP_200877993.1">
    <property type="nucleotide sequence ID" value="NZ_CABVQD010000005.1"/>
</dbReference>
<proteinExistence type="predicted"/>
<feature type="chain" id="PRO_5044426584" evidence="1">
    <location>
        <begin position="24"/>
        <end position="296"/>
    </location>
</feature>